<accession>A0ABQ6K2G5</accession>
<reference evidence="2" key="1">
    <citation type="journal article" date="2019" name="Int. J. Syst. Evol. Microbiol.">
        <title>The Global Catalogue of Microorganisms (GCM) 10K type strain sequencing project: providing services to taxonomists for standard genome sequencing and annotation.</title>
        <authorList>
            <consortium name="The Broad Institute Genomics Platform"/>
            <consortium name="The Broad Institute Genome Sequencing Center for Infectious Disease"/>
            <person name="Wu L."/>
            <person name="Ma J."/>
        </authorList>
    </citation>
    <scope>NUCLEOTIDE SEQUENCE [LARGE SCALE GENOMIC DNA]</scope>
    <source>
        <strain evidence="2">NBRC 108894</strain>
    </source>
</reference>
<gene>
    <name evidence="1" type="ORF">GCM10025881_14670</name>
</gene>
<protein>
    <submittedName>
        <fullName evidence="1">Uncharacterized protein</fullName>
    </submittedName>
</protein>
<proteinExistence type="predicted"/>
<dbReference type="Proteomes" id="UP001157034">
    <property type="component" value="Unassembled WGS sequence"/>
</dbReference>
<name>A0ABQ6K2G5_9MICO</name>
<sequence>MSHHTAQPGFVMIAIDPGDDLAALRQWCATVRTPAVLAVPGVSSATEWEVVVSFRNREGGGKIAGPPYPGYIVRYELEDIAVAHTDAFLDAVGRGFGLEIEVNGAPVVFDQFMRVTAVQIRDHVNPEAATTPVGGMLVVSHSPEREYIDLYNDWMDEEHVDELMSCPGYLRTRRFKAVDGIPNFFAMYEIDSPDALNSPRMLSFSTRRDDQKPPLHQKIAKHMVESICDVYQLLA</sequence>
<evidence type="ECO:0000313" key="2">
    <source>
        <dbReference type="Proteomes" id="UP001157034"/>
    </source>
</evidence>
<keyword evidence="2" id="KW-1185">Reference proteome</keyword>
<organism evidence="1 2">
    <name type="scientific">Pseudolysinimonas kribbensis</name>
    <dbReference type="NCBI Taxonomy" id="433641"/>
    <lineage>
        <taxon>Bacteria</taxon>
        <taxon>Bacillati</taxon>
        <taxon>Actinomycetota</taxon>
        <taxon>Actinomycetes</taxon>
        <taxon>Micrococcales</taxon>
        <taxon>Microbacteriaceae</taxon>
        <taxon>Pseudolysinimonas</taxon>
    </lineage>
</organism>
<comment type="caution">
    <text evidence="1">The sequence shown here is derived from an EMBL/GenBank/DDBJ whole genome shotgun (WGS) entry which is preliminary data.</text>
</comment>
<dbReference type="EMBL" id="BSVB01000001">
    <property type="protein sequence ID" value="GMA94643.1"/>
    <property type="molecule type" value="Genomic_DNA"/>
</dbReference>
<evidence type="ECO:0000313" key="1">
    <source>
        <dbReference type="EMBL" id="GMA94643.1"/>
    </source>
</evidence>